<keyword evidence="1" id="KW-0472">Membrane</keyword>
<gene>
    <name evidence="2" type="ORF">IQ16_07640</name>
</gene>
<keyword evidence="1" id="KW-1133">Transmembrane helix</keyword>
<proteinExistence type="predicted"/>
<name>A0A562QUS2_9BRAD</name>
<reference evidence="2 3" key="1">
    <citation type="journal article" date="2015" name="Stand. Genomic Sci.">
        <title>Genomic Encyclopedia of Bacterial and Archaeal Type Strains, Phase III: the genomes of soil and plant-associated and newly described type strains.</title>
        <authorList>
            <person name="Whitman W.B."/>
            <person name="Woyke T."/>
            <person name="Klenk H.P."/>
            <person name="Zhou Y."/>
            <person name="Lilburn T.G."/>
            <person name="Beck B.J."/>
            <person name="De Vos P."/>
            <person name="Vandamme P."/>
            <person name="Eisen J.A."/>
            <person name="Garrity G."/>
            <person name="Hugenholtz P."/>
            <person name="Kyrpides N.C."/>
        </authorList>
    </citation>
    <scope>NUCLEOTIDE SEQUENCE [LARGE SCALE GENOMIC DNA]</scope>
    <source>
        <strain evidence="2 3">CGMCC 1.10948</strain>
    </source>
</reference>
<evidence type="ECO:0000256" key="1">
    <source>
        <dbReference type="SAM" id="Phobius"/>
    </source>
</evidence>
<keyword evidence="1" id="KW-0812">Transmembrane</keyword>
<evidence type="ECO:0000313" key="2">
    <source>
        <dbReference type="EMBL" id="TWI60383.1"/>
    </source>
</evidence>
<organism evidence="2 3">
    <name type="scientific">Bradyrhizobium huanghuaihaiense</name>
    <dbReference type="NCBI Taxonomy" id="990078"/>
    <lineage>
        <taxon>Bacteria</taxon>
        <taxon>Pseudomonadati</taxon>
        <taxon>Pseudomonadota</taxon>
        <taxon>Alphaproteobacteria</taxon>
        <taxon>Hyphomicrobiales</taxon>
        <taxon>Nitrobacteraceae</taxon>
        <taxon>Bradyrhizobium</taxon>
    </lineage>
</organism>
<dbReference type="AlphaFoldDB" id="A0A562QUS2"/>
<keyword evidence="3" id="KW-1185">Reference proteome</keyword>
<protein>
    <submittedName>
        <fullName evidence="2">Uncharacterized protein</fullName>
    </submittedName>
</protein>
<evidence type="ECO:0000313" key="3">
    <source>
        <dbReference type="Proteomes" id="UP000316291"/>
    </source>
</evidence>
<accession>A0A562QUS2</accession>
<feature type="transmembrane region" description="Helical" evidence="1">
    <location>
        <begin position="27"/>
        <end position="49"/>
    </location>
</feature>
<sequence>MVRSRSRKDGLRTDTAGSLLCSSRVEIIAGAAIGFVIFHAVAHVSWKYFESPILRSRRGLTTFFLHYLPETRPQGEPRTELK</sequence>
<comment type="caution">
    <text evidence="2">The sequence shown here is derived from an EMBL/GenBank/DDBJ whole genome shotgun (WGS) entry which is preliminary data.</text>
</comment>
<dbReference type="Proteomes" id="UP000316291">
    <property type="component" value="Unassembled WGS sequence"/>
</dbReference>
<dbReference type="EMBL" id="VLLA01000033">
    <property type="protein sequence ID" value="TWI60383.1"/>
    <property type="molecule type" value="Genomic_DNA"/>
</dbReference>